<dbReference type="EMBL" id="LT630450">
    <property type="protein sequence ID" value="SFV72697.1"/>
    <property type="molecule type" value="Genomic_DNA"/>
</dbReference>
<keyword evidence="2" id="KW-0408">Iron</keyword>
<keyword evidence="1" id="KW-0479">Metal-binding</keyword>
<dbReference type="SUPFAM" id="SSF52343">
    <property type="entry name" value="Ferredoxin reductase-like, C-terminal NADP-linked domain"/>
    <property type="match status" value="1"/>
</dbReference>
<organism evidence="7 8">
    <name type="scientific">Desulfovibrio piger</name>
    <dbReference type="NCBI Taxonomy" id="901"/>
    <lineage>
        <taxon>Bacteria</taxon>
        <taxon>Pseudomonadati</taxon>
        <taxon>Thermodesulfobacteriota</taxon>
        <taxon>Desulfovibrionia</taxon>
        <taxon>Desulfovibrionales</taxon>
        <taxon>Desulfovibrionaceae</taxon>
        <taxon>Desulfovibrio</taxon>
    </lineage>
</organism>
<keyword evidence="3" id="KW-0411">Iron-sulfur</keyword>
<dbReference type="InterPro" id="IPR039261">
    <property type="entry name" value="FNR_nucleotide-bd"/>
</dbReference>
<dbReference type="Gene3D" id="1.10.1060.10">
    <property type="entry name" value="Alpha-helical ferredoxin"/>
    <property type="match status" value="1"/>
</dbReference>
<dbReference type="OrthoDB" id="9795302at2"/>
<evidence type="ECO:0000259" key="6">
    <source>
        <dbReference type="PROSITE" id="PS51384"/>
    </source>
</evidence>
<dbReference type="InterPro" id="IPR001433">
    <property type="entry name" value="OxRdtase_FAD/NAD-bd"/>
</dbReference>
<reference evidence="8" key="1">
    <citation type="submission" date="2016-10" db="EMBL/GenBank/DDBJ databases">
        <authorList>
            <person name="Wegmann U."/>
        </authorList>
    </citation>
    <scope>NUCLEOTIDE SEQUENCE [LARGE SCALE GENOMIC DNA]</scope>
</reference>
<dbReference type="AlphaFoldDB" id="A0A1K1LD98"/>
<dbReference type="Pfam" id="PF17179">
    <property type="entry name" value="Fer4_22"/>
    <property type="match status" value="1"/>
</dbReference>
<dbReference type="GO" id="GO:0051536">
    <property type="term" value="F:iron-sulfur cluster binding"/>
    <property type="evidence" value="ECO:0007669"/>
    <property type="project" value="UniProtKB-KW"/>
</dbReference>
<evidence type="ECO:0000259" key="5">
    <source>
        <dbReference type="PROSITE" id="PS51379"/>
    </source>
</evidence>
<dbReference type="Pfam" id="PF00970">
    <property type="entry name" value="FAD_binding_6"/>
    <property type="match status" value="1"/>
</dbReference>
<feature type="domain" description="FAD-binding FR-type" evidence="6">
    <location>
        <begin position="370"/>
        <end position="469"/>
    </location>
</feature>
<dbReference type="PROSITE" id="PS51379">
    <property type="entry name" value="4FE4S_FER_2"/>
    <property type="match status" value="2"/>
</dbReference>
<dbReference type="CDD" id="cd06221">
    <property type="entry name" value="sulfite_reductase_like"/>
    <property type="match status" value="1"/>
</dbReference>
<dbReference type="PANTHER" id="PTHR40447">
    <property type="entry name" value="ANAEROBIC SULFITE REDUCTASE SUBUNIT A"/>
    <property type="match status" value="1"/>
</dbReference>
<dbReference type="InterPro" id="IPR009051">
    <property type="entry name" value="Helical_ferredxn"/>
</dbReference>
<accession>A0A1K1LD98</accession>
<dbReference type="InterPro" id="IPR017938">
    <property type="entry name" value="Riboflavin_synthase-like_b-brl"/>
</dbReference>
<dbReference type="Pfam" id="PF00175">
    <property type="entry name" value="NAD_binding_1"/>
    <property type="match status" value="1"/>
</dbReference>
<dbReference type="InterPro" id="IPR019480">
    <property type="entry name" value="Dihydroorotate_DH_Fe-S-bd"/>
</dbReference>
<feature type="domain" description="4Fe-4S ferredoxin-type" evidence="5">
    <location>
        <begin position="228"/>
        <end position="260"/>
    </location>
</feature>
<dbReference type="SUPFAM" id="SSF63380">
    <property type="entry name" value="Riboflavin synthase domain-like"/>
    <property type="match status" value="1"/>
</dbReference>
<dbReference type="InterPro" id="IPR008333">
    <property type="entry name" value="Cbr1-like_FAD-bd_dom"/>
</dbReference>
<evidence type="ECO:0000256" key="4">
    <source>
        <dbReference type="SAM" id="Coils"/>
    </source>
</evidence>
<dbReference type="InterPro" id="IPR017896">
    <property type="entry name" value="4Fe4S_Fe-S-bd"/>
</dbReference>
<feature type="domain" description="4Fe-4S ferredoxin-type" evidence="5">
    <location>
        <begin position="304"/>
        <end position="336"/>
    </location>
</feature>
<dbReference type="InterPro" id="IPR017927">
    <property type="entry name" value="FAD-bd_FR_type"/>
</dbReference>
<dbReference type="GO" id="GO:0046872">
    <property type="term" value="F:metal ion binding"/>
    <property type="evidence" value="ECO:0007669"/>
    <property type="project" value="UniProtKB-KW"/>
</dbReference>
<name>A0A1K1LD98_9BACT</name>
<dbReference type="PROSITE" id="PS51384">
    <property type="entry name" value="FAD_FR"/>
    <property type="match status" value="1"/>
</dbReference>
<dbReference type="PANTHER" id="PTHR40447:SF1">
    <property type="entry name" value="ANAEROBIC SULFITE REDUCTASE SUBUNIT A"/>
    <property type="match status" value="1"/>
</dbReference>
<dbReference type="KEGG" id="dpg:DESPIGER_0825"/>
<dbReference type="RefSeq" id="WP_083575288.1">
    <property type="nucleotide sequence ID" value="NZ_DBGALU010000046.1"/>
</dbReference>
<gene>
    <name evidence="7" type="ORF">DESPIGER_0825</name>
</gene>
<evidence type="ECO:0000313" key="8">
    <source>
        <dbReference type="Proteomes" id="UP000186323"/>
    </source>
</evidence>
<evidence type="ECO:0000256" key="1">
    <source>
        <dbReference type="ARBA" id="ARBA00022723"/>
    </source>
</evidence>
<dbReference type="Gene3D" id="2.40.30.10">
    <property type="entry name" value="Translation factors"/>
    <property type="match status" value="1"/>
</dbReference>
<evidence type="ECO:0000313" key="7">
    <source>
        <dbReference type="EMBL" id="SFV72697.1"/>
    </source>
</evidence>
<dbReference type="Pfam" id="PF10418">
    <property type="entry name" value="DHODB_Fe-S_bind"/>
    <property type="match status" value="1"/>
</dbReference>
<proteinExistence type="predicted"/>
<keyword evidence="4" id="KW-0175">Coiled coil</keyword>
<dbReference type="Gene3D" id="3.40.50.80">
    <property type="entry name" value="Nucleotide-binding domain of ferredoxin-NADP reductase (FNR) module"/>
    <property type="match status" value="1"/>
</dbReference>
<dbReference type="GO" id="GO:0016491">
    <property type="term" value="F:oxidoreductase activity"/>
    <property type="evidence" value="ECO:0007669"/>
    <property type="project" value="InterPro"/>
</dbReference>
<feature type="coiled-coil region" evidence="4">
    <location>
        <begin position="192"/>
        <end position="219"/>
    </location>
</feature>
<dbReference type="PROSITE" id="PS00198">
    <property type="entry name" value="4FE4S_FER_1"/>
    <property type="match status" value="1"/>
</dbReference>
<dbReference type="InterPro" id="IPR017900">
    <property type="entry name" value="4Fe4S_Fe_S_CS"/>
</dbReference>
<evidence type="ECO:0000256" key="2">
    <source>
        <dbReference type="ARBA" id="ARBA00023004"/>
    </source>
</evidence>
<dbReference type="Proteomes" id="UP000186323">
    <property type="component" value="Chromosome I"/>
</dbReference>
<evidence type="ECO:0000256" key="3">
    <source>
        <dbReference type="ARBA" id="ARBA00023014"/>
    </source>
</evidence>
<sequence length="639" mass="70998">MPAYYTMNPADLPALLTAWQSGSRVLCPCREQDGTTRLESFAPDKGLCLEYANLAMPPVDVLNGYQDVLFRWEGNERTYVAEPGAESMAPTVIFGMRPCDVAALEYLDDFYLGEYRDINYSLRREAVTIVGMNCRTPGKSCFCAATGTGPFARSGFDLMLTLDGGLCWVECATDKGENLVGQALVFFRPVTEAALRARLDELEKDCREAFQELPDLSQIRTALLQGFDHPVWEAITPTCIRCTGCTAVCPTCTCFQFNEERLDARSGRRVRVKDSCQTAGFTRNAGWHNPRSKAAAVRHRIMDKLVYIQDRFGKKGCVGCGRCIDVCPAGIDIRKIAATVVRDCPPEGQRKPVPVSIPERASTRIDPQLFTPYPARIVAIHDETPDIRRYVVRYMDERLAETFRLTGQFFMVTVFGVGEVALSIPFGDQHDGQFEFCVKKVGKVTSALARLGVGDVIGLRGPYGKGFPYRSFAGRDVLVVGSGVGLAPVRTIIVRLLQERERYGRIAIIASATRYEGLVYKQDLKDWSRIPGVTVQYALARPTDAVQAHVGYINDLLPELDFDWANARAILCASPRRIKLVARDLLGLGMNGRDIFTSLETHMRCGVGKCGHCKVGAHYMCLDGPVFTYEEMLQLPEEF</sequence>
<keyword evidence="8" id="KW-1185">Reference proteome</keyword>
<protein>
    <submittedName>
        <fullName evidence="7">Heterodisulfide reductase, cytochrome reductase subunit</fullName>
    </submittedName>
</protein>
<dbReference type="SUPFAM" id="SSF46548">
    <property type="entry name" value="alpha-helical ferredoxin"/>
    <property type="match status" value="1"/>
</dbReference>